<sequence>MCNFFLFIPFLCYKDIVNVVNSCFFNNVHFNFITFIIC</sequence>
<dbReference type="HOGENOM" id="CLU_3328088_0_0_9"/>
<dbReference type="Proteomes" id="UP000006000">
    <property type="component" value="Unassembled WGS sequence"/>
</dbReference>
<comment type="caution">
    <text evidence="1">The sequence shown here is derived from an EMBL/GenBank/DDBJ whole genome shotgun (WGS) entry which is preliminary data.</text>
</comment>
<dbReference type="EMBL" id="AAVL02000023">
    <property type="protein sequence ID" value="EDM52498.1"/>
    <property type="molecule type" value="Genomic_DNA"/>
</dbReference>
<protein>
    <submittedName>
        <fullName evidence="1">Uncharacterized protein</fullName>
    </submittedName>
</protein>
<dbReference type="AlphaFoldDB" id="A5Z3K8"/>
<proteinExistence type="predicted"/>
<evidence type="ECO:0000313" key="2">
    <source>
        <dbReference type="Proteomes" id="UP000006000"/>
    </source>
</evidence>
<reference evidence="1 2" key="1">
    <citation type="submission" date="2007-03" db="EMBL/GenBank/DDBJ databases">
        <authorList>
            <person name="Fulton L."/>
            <person name="Clifton S."/>
            <person name="Fulton B."/>
            <person name="Xu J."/>
            <person name="Minx P."/>
            <person name="Pepin K.H."/>
            <person name="Johnson M."/>
            <person name="Thiruvilangam P."/>
            <person name="Bhonagiri V."/>
            <person name="Nash W.E."/>
            <person name="Mardis E.R."/>
            <person name="Wilson R.K."/>
        </authorList>
    </citation>
    <scope>NUCLEOTIDE SEQUENCE [LARGE SCALE GENOMIC DNA]</scope>
    <source>
        <strain evidence="1 2">ATCC 27560</strain>
    </source>
</reference>
<organism evidence="1 2">
    <name type="scientific">Eubacterium ventriosum ATCC 27560</name>
    <dbReference type="NCBI Taxonomy" id="411463"/>
    <lineage>
        <taxon>Bacteria</taxon>
        <taxon>Bacillati</taxon>
        <taxon>Bacillota</taxon>
        <taxon>Clostridia</taxon>
        <taxon>Eubacteriales</taxon>
        <taxon>Eubacteriaceae</taxon>
        <taxon>Eubacterium</taxon>
    </lineage>
</organism>
<evidence type="ECO:0000313" key="1">
    <source>
        <dbReference type="EMBL" id="EDM52498.1"/>
    </source>
</evidence>
<reference evidence="1 2" key="2">
    <citation type="submission" date="2007-04" db="EMBL/GenBank/DDBJ databases">
        <title>Draft genome sequence of Eubacterium ventriosum (ATCC 27560).</title>
        <authorList>
            <person name="Sudarsanam P."/>
            <person name="Ley R."/>
            <person name="Guruge J."/>
            <person name="Turnbaugh P.J."/>
            <person name="Mahowald M."/>
            <person name="Liep D."/>
            <person name="Gordon J."/>
        </authorList>
    </citation>
    <scope>NUCLEOTIDE SEQUENCE [LARGE SCALE GENOMIC DNA]</scope>
    <source>
        <strain evidence="1 2">ATCC 27560</strain>
    </source>
</reference>
<accession>A5Z3K8</accession>
<name>A5Z3K8_9FIRM</name>
<gene>
    <name evidence="1" type="ORF">EUBVEN_00254</name>
</gene>